<feature type="coiled-coil region" evidence="1">
    <location>
        <begin position="18"/>
        <end position="102"/>
    </location>
</feature>
<organism evidence="2">
    <name type="scientific">Siphoviridae sp. ct3gT1</name>
    <dbReference type="NCBI Taxonomy" id="2825323"/>
    <lineage>
        <taxon>Viruses</taxon>
        <taxon>Duplodnaviria</taxon>
        <taxon>Heunggongvirae</taxon>
        <taxon>Uroviricota</taxon>
        <taxon>Caudoviricetes</taxon>
    </lineage>
</organism>
<sequence length="150" mass="17793">MNEDKNLYKKTDGVLFNYKSIKAEISNLELDIEELKDERDGMKGISYEEKSSPTHKFNSSVENEVIKREREINKLLKEKRSKERLINKIENALDSLEPEEKEIIKLRCIDRQPWNKVGMTINKDVDYCGKIKRIAVNKISDLVWVRRKYM</sequence>
<proteinExistence type="predicted"/>
<evidence type="ECO:0000256" key="1">
    <source>
        <dbReference type="SAM" id="Coils"/>
    </source>
</evidence>
<dbReference type="EMBL" id="BK016094">
    <property type="protein sequence ID" value="DAF94599.1"/>
    <property type="molecule type" value="Genomic_DNA"/>
</dbReference>
<reference evidence="2" key="1">
    <citation type="journal article" date="2021" name="Proc. Natl. Acad. Sci. U.S.A.">
        <title>A Catalog of Tens of Thousands of Viruses from Human Metagenomes Reveals Hidden Associations with Chronic Diseases.</title>
        <authorList>
            <person name="Tisza M.J."/>
            <person name="Buck C.B."/>
        </authorList>
    </citation>
    <scope>NUCLEOTIDE SEQUENCE</scope>
    <source>
        <strain evidence="2">Ct3gT1</strain>
    </source>
</reference>
<accession>A0A8S5UJF0</accession>
<keyword evidence="1" id="KW-0175">Coiled coil</keyword>
<dbReference type="InterPro" id="IPR013324">
    <property type="entry name" value="RNA_pol_sigma_r3/r4-like"/>
</dbReference>
<evidence type="ECO:0008006" key="3">
    <source>
        <dbReference type="Google" id="ProtNLM"/>
    </source>
</evidence>
<protein>
    <recommendedName>
        <fullName evidence="3">Sigma factor</fullName>
    </recommendedName>
</protein>
<evidence type="ECO:0000313" key="2">
    <source>
        <dbReference type="EMBL" id="DAF94599.1"/>
    </source>
</evidence>
<name>A0A8S5UJF0_9CAUD</name>
<dbReference type="SUPFAM" id="SSF88659">
    <property type="entry name" value="Sigma3 and sigma4 domains of RNA polymerase sigma factors"/>
    <property type="match status" value="1"/>
</dbReference>